<gene>
    <name evidence="1" type="ORF">BDV95DRAFT_667641</name>
</gene>
<name>A0A7C8MDM6_9PLEO</name>
<dbReference type="AlphaFoldDB" id="A0A7C8MDM6"/>
<dbReference type="Gene3D" id="1.25.40.20">
    <property type="entry name" value="Ankyrin repeat-containing domain"/>
    <property type="match status" value="1"/>
</dbReference>
<evidence type="ECO:0000313" key="1">
    <source>
        <dbReference type="EMBL" id="KAF2872723.1"/>
    </source>
</evidence>
<protein>
    <recommendedName>
        <fullName evidence="3">Ankyrin repeat-containing domain protein</fullName>
    </recommendedName>
</protein>
<dbReference type="InterPro" id="IPR036770">
    <property type="entry name" value="Ankyrin_rpt-contain_sf"/>
</dbReference>
<dbReference type="SUPFAM" id="SSF48403">
    <property type="entry name" value="Ankyrin repeat"/>
    <property type="match status" value="1"/>
</dbReference>
<dbReference type="Proteomes" id="UP000481861">
    <property type="component" value="Unassembled WGS sequence"/>
</dbReference>
<keyword evidence="2" id="KW-1185">Reference proteome</keyword>
<sequence length="861" mass="98428">MADLGAAVLEIPLQRIYRDDDPVINEVWTSIAECEKGLKKLRLYKDKCGEAEWAPDTLKKKLVLVKKNIAYPFRIDTLKDLQIVLDRLWQNLNAIVQTLHLDTSLRFQYEAKKQTIQTHRQLSLAQTRQSYQIELLEAMNERAQQDSSRSVRKTTRMEQRLEDHSTQLSNVESKVDDLATVVGQLLLANNRPSPGRLKETCDTYVELMKPVKDALSEQRGLSYAIPRGESASPVCGCPKPVRHHKPAFKRRWISTYRFEVFKHLPSCPLFVPAHRSVTVGVRLATCRLKLGYLVDTTLTWSNASVDHRVACWTLVPWNSPAFQIIDVMEKWCYGNARSNGLQLPVLIDIAVQSLRCLFVERRASIRDVNPDGTTLAHVSEMGVVLYTREILPELDRFHHFVLDMGLEFCEKDCNAQTPLERWASQMRLDWYTPTDPAYPSHKTQVGLLDSLSAQPKFGNDVNFVPAQIEALVSVASVNDTIDASPLILNILKRSETGLSACLANQEWKKSEVDSGPSYRRSTIIYLAYNMTVEAAQCLWNAGFVEVNTISSGGETPIWHHANNQDYSWRSLELIAWLIQKGAQTDQVHPGSNTSIMHLLMTKIVRASVYETMNMENHQAQFMDTLLSYTDQFGTTIFPALFSTEPDSCKCACSDRGCSVIATTLRGARLEFNEHASVRCWDHTQDTSPTGRFGLIRAIIATIVCRLSPEPTQCPTWRKSVLRIITFDHLELTHTCHDHNPGHYGWHPAIPLSIKEVEDIQYIELSDIELLEALLLEFEDEWNKFDGILLDFIDKYWKPRMDEVLDQQRAPRERELDMIEEVGVVLEVAEEEVIEQFQPQWPEYGSFEYFEQRIRGIMDGDR</sequence>
<comment type="caution">
    <text evidence="1">The sequence shown here is derived from an EMBL/GenBank/DDBJ whole genome shotgun (WGS) entry which is preliminary data.</text>
</comment>
<reference evidence="1 2" key="1">
    <citation type="submission" date="2020-01" db="EMBL/GenBank/DDBJ databases">
        <authorList>
            <consortium name="DOE Joint Genome Institute"/>
            <person name="Haridas S."/>
            <person name="Albert R."/>
            <person name="Binder M."/>
            <person name="Bloem J."/>
            <person name="Labutti K."/>
            <person name="Salamov A."/>
            <person name="Andreopoulos B."/>
            <person name="Baker S.E."/>
            <person name="Barry K."/>
            <person name="Bills G."/>
            <person name="Bluhm B.H."/>
            <person name="Cannon C."/>
            <person name="Castanera R."/>
            <person name="Culley D.E."/>
            <person name="Daum C."/>
            <person name="Ezra D."/>
            <person name="Gonzalez J.B."/>
            <person name="Henrissat B."/>
            <person name="Kuo A."/>
            <person name="Liang C."/>
            <person name="Lipzen A."/>
            <person name="Lutzoni F."/>
            <person name="Magnuson J."/>
            <person name="Mondo S."/>
            <person name="Nolan M."/>
            <person name="Ohm R."/>
            <person name="Pangilinan J."/>
            <person name="Park H.-J.H."/>
            <person name="Ramirez L."/>
            <person name="Alfaro M."/>
            <person name="Sun H."/>
            <person name="Tritt A."/>
            <person name="Yoshinaga Y."/>
            <person name="Zwiers L.-H.L."/>
            <person name="Turgeon B.G."/>
            <person name="Goodwin S.B."/>
            <person name="Spatafora J.W."/>
            <person name="Crous P.W."/>
            <person name="Grigoriev I.V."/>
        </authorList>
    </citation>
    <scope>NUCLEOTIDE SEQUENCE [LARGE SCALE GENOMIC DNA]</scope>
    <source>
        <strain evidence="1 2">CBS 611.86</strain>
    </source>
</reference>
<proteinExistence type="predicted"/>
<evidence type="ECO:0008006" key="3">
    <source>
        <dbReference type="Google" id="ProtNLM"/>
    </source>
</evidence>
<organism evidence="1 2">
    <name type="scientific">Massariosphaeria phaeospora</name>
    <dbReference type="NCBI Taxonomy" id="100035"/>
    <lineage>
        <taxon>Eukaryota</taxon>
        <taxon>Fungi</taxon>
        <taxon>Dikarya</taxon>
        <taxon>Ascomycota</taxon>
        <taxon>Pezizomycotina</taxon>
        <taxon>Dothideomycetes</taxon>
        <taxon>Pleosporomycetidae</taxon>
        <taxon>Pleosporales</taxon>
        <taxon>Pleosporales incertae sedis</taxon>
        <taxon>Massariosphaeria</taxon>
    </lineage>
</organism>
<accession>A0A7C8MDM6</accession>
<dbReference type="OrthoDB" id="3798608at2759"/>
<dbReference type="EMBL" id="JAADJZ010000009">
    <property type="protein sequence ID" value="KAF2872723.1"/>
    <property type="molecule type" value="Genomic_DNA"/>
</dbReference>
<evidence type="ECO:0000313" key="2">
    <source>
        <dbReference type="Proteomes" id="UP000481861"/>
    </source>
</evidence>